<feature type="domain" description="NodB homology" evidence="1">
    <location>
        <begin position="36"/>
        <end position="219"/>
    </location>
</feature>
<dbReference type="SUPFAM" id="SSF88713">
    <property type="entry name" value="Glycoside hydrolase/deacetylase"/>
    <property type="match status" value="1"/>
</dbReference>
<dbReference type="AlphaFoldDB" id="W6S237"/>
<evidence type="ECO:0000259" key="1">
    <source>
        <dbReference type="PROSITE" id="PS51677"/>
    </source>
</evidence>
<organism evidence="2 3">
    <name type="scientific">Clostridium bornimense</name>
    <dbReference type="NCBI Taxonomy" id="1216932"/>
    <lineage>
        <taxon>Bacteria</taxon>
        <taxon>Bacillati</taxon>
        <taxon>Bacillota</taxon>
        <taxon>Clostridia</taxon>
        <taxon>Eubacteriales</taxon>
        <taxon>Clostridiaceae</taxon>
        <taxon>Clostridium</taxon>
    </lineage>
</organism>
<dbReference type="InterPro" id="IPR011330">
    <property type="entry name" value="Glyco_hydro/deAcase_b/a-brl"/>
</dbReference>
<dbReference type="eggNOG" id="COG0726">
    <property type="taxonomic scope" value="Bacteria"/>
</dbReference>
<dbReference type="PROSITE" id="PS51677">
    <property type="entry name" value="NODB"/>
    <property type="match status" value="1"/>
</dbReference>
<keyword evidence="3" id="KW-1185">Reference proteome</keyword>
<dbReference type="GO" id="GO:0005975">
    <property type="term" value="P:carbohydrate metabolic process"/>
    <property type="evidence" value="ECO:0007669"/>
    <property type="project" value="InterPro"/>
</dbReference>
<dbReference type="Pfam" id="PF01522">
    <property type="entry name" value="Polysacc_deac_1"/>
    <property type="match status" value="1"/>
</dbReference>
<dbReference type="Proteomes" id="UP000019426">
    <property type="component" value="Chromosome M2/40_rep2"/>
</dbReference>
<dbReference type="GO" id="GO:0016810">
    <property type="term" value="F:hydrolase activity, acting on carbon-nitrogen (but not peptide) bonds"/>
    <property type="evidence" value="ECO:0007669"/>
    <property type="project" value="InterPro"/>
</dbReference>
<dbReference type="CDD" id="cd10959">
    <property type="entry name" value="CE4_NodB_like_3"/>
    <property type="match status" value="1"/>
</dbReference>
<dbReference type="PANTHER" id="PTHR10587">
    <property type="entry name" value="GLYCOSYL TRANSFERASE-RELATED"/>
    <property type="match status" value="1"/>
</dbReference>
<dbReference type="OrthoDB" id="9806342at2"/>
<proteinExistence type="predicted"/>
<dbReference type="KEGG" id="clt:CM240_2822"/>
<dbReference type="EMBL" id="HG917869">
    <property type="protein sequence ID" value="CDM69939.1"/>
    <property type="molecule type" value="Genomic_DNA"/>
</dbReference>
<dbReference type="PATRIC" id="fig|1216932.3.peg.2784"/>
<dbReference type="HOGENOM" id="CLU_021264_0_0_9"/>
<evidence type="ECO:0000313" key="2">
    <source>
        <dbReference type="EMBL" id="CDM69939.1"/>
    </source>
</evidence>
<dbReference type="RefSeq" id="WP_044040124.1">
    <property type="nucleotide sequence ID" value="NZ_HG917869.1"/>
</dbReference>
<protein>
    <submittedName>
        <fullName evidence="2">Polysaccharide deacetylase</fullName>
    </submittedName>
</protein>
<dbReference type="InterPro" id="IPR050248">
    <property type="entry name" value="Polysacc_deacetylase_ArnD"/>
</dbReference>
<sequence>MTYILLAIILLSYSGIPTIYYRIKFFCKSKLYNNSKILCLTFDDGPHEVYTDKLLDLLLQYNIKATFFVAAKFAQNHPKLIERMKNEGHTIAFHSLEHKNPLIKSPFYTEKDFNCSINIMNNLNSPLIYFRPPWGCVNLTTIKNIKKYNLNLIFWNVMVGDWRTTISSNKIAKKLLKRTKVNHLICLHDGRGRNKAPLRTIRALEKTIPLWIEEGYTFVKIDDLIKTTITSN</sequence>
<evidence type="ECO:0000313" key="3">
    <source>
        <dbReference type="Proteomes" id="UP000019426"/>
    </source>
</evidence>
<name>W6S237_9CLOT</name>
<accession>W6S237</accession>
<gene>
    <name evidence="2" type="ORF">CM240_2822</name>
</gene>
<dbReference type="Gene3D" id="3.20.20.370">
    <property type="entry name" value="Glycoside hydrolase/deacetylase"/>
    <property type="match status" value="1"/>
</dbReference>
<reference evidence="2 3" key="1">
    <citation type="submission" date="2013-11" db="EMBL/GenBank/DDBJ databases">
        <title>Complete genome sequence of Clostridum sp. M2/40.</title>
        <authorList>
            <person name="Wibberg D."/>
            <person name="Puehler A."/>
            <person name="Schlueter A."/>
        </authorList>
    </citation>
    <scope>NUCLEOTIDE SEQUENCE [LARGE SCALE GENOMIC DNA]</scope>
    <source>
        <strain evidence="3">M2/40</strain>
    </source>
</reference>
<dbReference type="InterPro" id="IPR002509">
    <property type="entry name" value="NODB_dom"/>
</dbReference>